<keyword evidence="1" id="KW-0328">Glycosyltransferase</keyword>
<dbReference type="SUPFAM" id="SSF53448">
    <property type="entry name" value="Nucleotide-diphospho-sugar transferases"/>
    <property type="match status" value="1"/>
</dbReference>
<dbReference type="GO" id="GO:0006688">
    <property type="term" value="P:glycosphingolipid biosynthetic process"/>
    <property type="evidence" value="ECO:0007669"/>
    <property type="project" value="TreeGrafter"/>
</dbReference>
<comment type="cofactor">
    <cofactor evidence="1">
        <name>Mn(2+)</name>
        <dbReference type="ChEBI" id="CHEBI:29035"/>
    </cofactor>
</comment>
<evidence type="ECO:0000313" key="4">
    <source>
        <dbReference type="WBParaSite" id="nRc.2.0.1.t45498-RA"/>
    </source>
</evidence>
<keyword evidence="3" id="KW-1185">Reference proteome</keyword>
<dbReference type="PANTHER" id="PTHR19300:SF46">
    <property type="entry name" value="BETA-1,4-N-ACETYLGALACTOSAMINYLTRANSFERASE"/>
    <property type="match status" value="1"/>
</dbReference>
<dbReference type="GO" id="GO:0005975">
    <property type="term" value="P:carbohydrate metabolic process"/>
    <property type="evidence" value="ECO:0007669"/>
    <property type="project" value="InterPro"/>
</dbReference>
<comment type="similarity">
    <text evidence="1">Belongs to the glycosyltransferase 7 family.</text>
</comment>
<keyword evidence="1" id="KW-0325">Glycoprotein</keyword>
<comment type="function">
    <text evidence="1">Catalyzes the transfer of galactose onto proteins or lipids.</text>
</comment>
<dbReference type="Pfam" id="PF13733">
    <property type="entry name" value="Glyco_transf_7N"/>
    <property type="match status" value="1"/>
</dbReference>
<feature type="domain" description="Galactosyltransferase N-terminal" evidence="2">
    <location>
        <begin position="177"/>
        <end position="301"/>
    </location>
</feature>
<accession>A0A915L353</accession>
<reference evidence="4" key="1">
    <citation type="submission" date="2022-11" db="UniProtKB">
        <authorList>
            <consortium name="WormBaseParasite"/>
        </authorList>
    </citation>
    <scope>IDENTIFICATION</scope>
</reference>
<dbReference type="GO" id="GO:0033842">
    <property type="term" value="F:N-acetyl-beta-glucosaminyl-derivative 4-beta-N-acetylgalactosaminyltransferase activity"/>
    <property type="evidence" value="ECO:0007669"/>
    <property type="project" value="TreeGrafter"/>
</dbReference>
<sequence length="320" mass="36366">MSTNRFLSLMAYFDKNLDINNVNPGMNSVVDKTVDNGTWSELTVLPIQDKVMGSNEDANSKQPKIISSLVATTILYNESFSLSCGRCSADFEFTNQQSFIDQACLDEIEQYLNDHNDSTISNISSLWKDEECGLYYNIMINNEATSLLNISIDETELNDTRQQCPIPSPLLSIGELDQSKLTFEYDKSFQELTKQFANLGPGGVWQPSNCESREKIAIIIPFRDRQAHLKRLLEYLIPMLKRQYLNFRFVVTEQCGNDLFNKGRIMNAAAKFAIEILGIHCLIFHDVDLFPQNDGNYYGCSYTKNAARHIGGYVNSLNYE</sequence>
<dbReference type="Gene3D" id="3.90.550.10">
    <property type="entry name" value="Spore Coat Polysaccharide Biosynthesis Protein SpsA, Chain A"/>
    <property type="match status" value="1"/>
</dbReference>
<dbReference type="PRINTS" id="PR02050">
    <property type="entry name" value="B14GALTRFASE"/>
</dbReference>
<dbReference type="EC" id="2.4.1.-" evidence="1"/>
<dbReference type="InterPro" id="IPR003859">
    <property type="entry name" value="Galactosyl_T"/>
</dbReference>
<keyword evidence="1" id="KW-0464">Manganese</keyword>
<dbReference type="AlphaFoldDB" id="A0A915L353"/>
<comment type="subcellular location">
    <subcellularLocation>
        <location evidence="1">Membrane</location>
        <topology evidence="1">Single-pass type II membrane protein</topology>
    </subcellularLocation>
</comment>
<keyword evidence="1" id="KW-0735">Signal-anchor</keyword>
<dbReference type="GO" id="GO:0016020">
    <property type="term" value="C:membrane"/>
    <property type="evidence" value="ECO:0007669"/>
    <property type="project" value="UniProtKB-SubCell"/>
</dbReference>
<name>A0A915L353_ROMCU</name>
<evidence type="ECO:0000256" key="1">
    <source>
        <dbReference type="RuleBase" id="RU368121"/>
    </source>
</evidence>
<comment type="pathway">
    <text evidence="1">Protein modification; protein glycosylation.</text>
</comment>
<dbReference type="WBParaSite" id="nRc.2.0.1.t45498-RA">
    <property type="protein sequence ID" value="nRc.2.0.1.t45498-RA"/>
    <property type="gene ID" value="nRc.2.0.1.g45498"/>
</dbReference>
<dbReference type="PANTHER" id="PTHR19300">
    <property type="entry name" value="BETA-1,4-GALACTOSYLTRANSFERASE"/>
    <property type="match status" value="1"/>
</dbReference>
<dbReference type="GO" id="GO:0046872">
    <property type="term" value="F:metal ion binding"/>
    <property type="evidence" value="ECO:0007669"/>
    <property type="project" value="UniProtKB-UniRule"/>
</dbReference>
<keyword evidence="1" id="KW-0479">Metal-binding</keyword>
<keyword evidence="1" id="KW-0812">Transmembrane</keyword>
<dbReference type="Proteomes" id="UP000887565">
    <property type="component" value="Unplaced"/>
</dbReference>
<dbReference type="InterPro" id="IPR027995">
    <property type="entry name" value="Galactosyl_T_N"/>
</dbReference>
<protein>
    <recommendedName>
        <fullName evidence="1">Beta-1,4-N-acetylgalactosaminyltransferase</fullName>
        <ecNumber evidence="1">2.4.1.-</ecNumber>
    </recommendedName>
    <alternativeName>
        <fullName evidence="1">Beta-4-GalNAcT</fullName>
    </alternativeName>
</protein>
<evidence type="ECO:0000259" key="2">
    <source>
        <dbReference type="Pfam" id="PF13733"/>
    </source>
</evidence>
<evidence type="ECO:0000313" key="3">
    <source>
        <dbReference type="Proteomes" id="UP000887565"/>
    </source>
</evidence>
<organism evidence="3 4">
    <name type="scientific">Romanomermis culicivorax</name>
    <name type="common">Nematode worm</name>
    <dbReference type="NCBI Taxonomy" id="13658"/>
    <lineage>
        <taxon>Eukaryota</taxon>
        <taxon>Metazoa</taxon>
        <taxon>Ecdysozoa</taxon>
        <taxon>Nematoda</taxon>
        <taxon>Enoplea</taxon>
        <taxon>Dorylaimia</taxon>
        <taxon>Mermithida</taxon>
        <taxon>Mermithoidea</taxon>
        <taxon>Mermithidae</taxon>
        <taxon>Romanomermis</taxon>
    </lineage>
</organism>
<dbReference type="InterPro" id="IPR029044">
    <property type="entry name" value="Nucleotide-diphossugar_trans"/>
</dbReference>
<keyword evidence="1" id="KW-0808">Transferase</keyword>
<proteinExistence type="inferred from homology"/>
<dbReference type="GO" id="GO:0008378">
    <property type="term" value="F:galactosyltransferase activity"/>
    <property type="evidence" value="ECO:0007669"/>
    <property type="project" value="TreeGrafter"/>
</dbReference>
<dbReference type="GO" id="GO:0005794">
    <property type="term" value="C:Golgi apparatus"/>
    <property type="evidence" value="ECO:0007669"/>
    <property type="project" value="TreeGrafter"/>
</dbReference>